<organism evidence="1 2">
    <name type="scientific">Eumeta variegata</name>
    <name type="common">Bagworm moth</name>
    <name type="synonym">Eumeta japonica</name>
    <dbReference type="NCBI Taxonomy" id="151549"/>
    <lineage>
        <taxon>Eukaryota</taxon>
        <taxon>Metazoa</taxon>
        <taxon>Ecdysozoa</taxon>
        <taxon>Arthropoda</taxon>
        <taxon>Hexapoda</taxon>
        <taxon>Insecta</taxon>
        <taxon>Pterygota</taxon>
        <taxon>Neoptera</taxon>
        <taxon>Endopterygota</taxon>
        <taxon>Lepidoptera</taxon>
        <taxon>Glossata</taxon>
        <taxon>Ditrysia</taxon>
        <taxon>Tineoidea</taxon>
        <taxon>Psychidae</taxon>
        <taxon>Oiketicinae</taxon>
        <taxon>Eumeta</taxon>
    </lineage>
</organism>
<keyword evidence="2" id="KW-1185">Reference proteome</keyword>
<protein>
    <submittedName>
        <fullName evidence="1">Uncharacterized protein</fullName>
    </submittedName>
</protein>
<name>A0A4C1VX63_EUMVA</name>
<accession>A0A4C1VX63</accession>
<comment type="caution">
    <text evidence="1">The sequence shown here is derived from an EMBL/GenBank/DDBJ whole genome shotgun (WGS) entry which is preliminary data.</text>
</comment>
<reference evidence="1 2" key="1">
    <citation type="journal article" date="2019" name="Commun. Biol.">
        <title>The bagworm genome reveals a unique fibroin gene that provides high tensile strength.</title>
        <authorList>
            <person name="Kono N."/>
            <person name="Nakamura H."/>
            <person name="Ohtoshi R."/>
            <person name="Tomita M."/>
            <person name="Numata K."/>
            <person name="Arakawa K."/>
        </authorList>
    </citation>
    <scope>NUCLEOTIDE SEQUENCE [LARGE SCALE GENOMIC DNA]</scope>
</reference>
<evidence type="ECO:0000313" key="1">
    <source>
        <dbReference type="EMBL" id="GBP43411.1"/>
    </source>
</evidence>
<dbReference type="Proteomes" id="UP000299102">
    <property type="component" value="Unassembled WGS sequence"/>
</dbReference>
<dbReference type="EMBL" id="BGZK01000435">
    <property type="protein sequence ID" value="GBP43411.1"/>
    <property type="molecule type" value="Genomic_DNA"/>
</dbReference>
<sequence>MVDLAVDIMLREIRSYRLDCGDEGSQSDKPSFQEGTGKGCFGTLTVCGWMDDETDDIHELTKDKRFDILYVNETKRKGSGGVIEYRSFHTVFWR</sequence>
<gene>
    <name evidence="1" type="ORF">EVAR_33939_1</name>
</gene>
<dbReference type="OrthoDB" id="418748at2759"/>
<proteinExistence type="predicted"/>
<evidence type="ECO:0000313" key="2">
    <source>
        <dbReference type="Proteomes" id="UP000299102"/>
    </source>
</evidence>
<dbReference type="AlphaFoldDB" id="A0A4C1VX63"/>